<keyword evidence="2" id="KW-1003">Cell membrane</keyword>
<sequence length="328" mass="36089">MNKALAFSIGLAICVILMGAYTRLENAGLGCPDWPGCYGFVGVPMEQAHIEQAEAAFPERPVEPHKAWLEMIHRYIASLLGFTILLLMVFAWRHHKHGLLSQPKLATGLFFLVCFQGALGAWTVTMKLLPQVVMAHLLGGFTVLSLLFLWWLRRTLNGVTVDDVARKYAPLAAFALTLLIGQIMLGGWTSANYAATACTELPWCEGDWLSRLDINGAFSLPEGHHNSYEFGVMDYAARMTVHVSHRLGAVVVSAVLVLLGWLLINKSQQPLVRKAGWIMLSLLGLQVLLGISNVVWQLPLPVAVAHNGGAALLLLSLVFINFLSWRRA</sequence>
<dbReference type="GO" id="GO:0006784">
    <property type="term" value="P:heme A biosynthetic process"/>
    <property type="evidence" value="ECO:0007669"/>
    <property type="project" value="InterPro"/>
</dbReference>
<comment type="pathway">
    <text evidence="11">Porphyrin-containing compound metabolism.</text>
</comment>
<dbReference type="AlphaFoldDB" id="A0AA37TL67"/>
<name>A0AA37TL67_9GAMM</name>
<evidence type="ECO:0000256" key="12">
    <source>
        <dbReference type="SAM" id="Phobius"/>
    </source>
</evidence>
<comment type="caution">
    <text evidence="13">The sequence shown here is derived from an EMBL/GenBank/DDBJ whole genome shotgun (WGS) entry which is preliminary data.</text>
</comment>
<proteinExistence type="predicted"/>
<evidence type="ECO:0000256" key="8">
    <source>
        <dbReference type="ARBA" id="ARBA00023133"/>
    </source>
</evidence>
<feature type="transmembrane region" description="Helical" evidence="12">
    <location>
        <begin position="276"/>
        <end position="296"/>
    </location>
</feature>
<dbReference type="Proteomes" id="UP001157439">
    <property type="component" value="Unassembled WGS sequence"/>
</dbReference>
<feature type="transmembrane region" description="Helical" evidence="12">
    <location>
        <begin position="164"/>
        <end position="185"/>
    </location>
</feature>
<keyword evidence="9 12" id="KW-0472">Membrane</keyword>
<dbReference type="GO" id="GO:0046872">
    <property type="term" value="F:metal ion binding"/>
    <property type="evidence" value="ECO:0007669"/>
    <property type="project" value="UniProtKB-KW"/>
</dbReference>
<evidence type="ECO:0000256" key="7">
    <source>
        <dbReference type="ARBA" id="ARBA00023004"/>
    </source>
</evidence>
<keyword evidence="7" id="KW-0408">Iron</keyword>
<evidence type="ECO:0000256" key="9">
    <source>
        <dbReference type="ARBA" id="ARBA00023136"/>
    </source>
</evidence>
<keyword evidence="14" id="KW-1185">Reference proteome</keyword>
<evidence type="ECO:0000256" key="2">
    <source>
        <dbReference type="ARBA" id="ARBA00022475"/>
    </source>
</evidence>
<feature type="transmembrane region" description="Helical" evidence="12">
    <location>
        <begin position="243"/>
        <end position="264"/>
    </location>
</feature>
<dbReference type="InterPro" id="IPR050450">
    <property type="entry name" value="COX15/CtaA_HemeA_synthase"/>
</dbReference>
<evidence type="ECO:0000313" key="14">
    <source>
        <dbReference type="Proteomes" id="UP001157439"/>
    </source>
</evidence>
<accession>A0AA37TL67</accession>
<comment type="subcellular location">
    <subcellularLocation>
        <location evidence="1">Membrane</location>
        <topology evidence="1">Multi-pass membrane protein</topology>
    </subcellularLocation>
</comment>
<dbReference type="InterPro" id="IPR003780">
    <property type="entry name" value="COX15/CtaA_fam"/>
</dbReference>
<evidence type="ECO:0000256" key="5">
    <source>
        <dbReference type="ARBA" id="ARBA00022989"/>
    </source>
</evidence>
<dbReference type="GO" id="GO:0016020">
    <property type="term" value="C:membrane"/>
    <property type="evidence" value="ECO:0007669"/>
    <property type="project" value="UniProtKB-SubCell"/>
</dbReference>
<keyword evidence="5 12" id="KW-1133">Transmembrane helix</keyword>
<evidence type="ECO:0000256" key="11">
    <source>
        <dbReference type="ARBA" id="ARBA00023444"/>
    </source>
</evidence>
<gene>
    <name evidence="13" type="primary">ctaA</name>
    <name evidence="13" type="ORF">GCM10007894_14740</name>
</gene>
<feature type="transmembrane region" description="Helical" evidence="12">
    <location>
        <begin position="72"/>
        <end position="93"/>
    </location>
</feature>
<feature type="transmembrane region" description="Helical" evidence="12">
    <location>
        <begin position="105"/>
        <end position="125"/>
    </location>
</feature>
<evidence type="ECO:0000256" key="10">
    <source>
        <dbReference type="ARBA" id="ARBA00023157"/>
    </source>
</evidence>
<feature type="transmembrane region" description="Helical" evidence="12">
    <location>
        <begin position="131"/>
        <end position="152"/>
    </location>
</feature>
<dbReference type="PANTHER" id="PTHR35457:SF1">
    <property type="entry name" value="HEME A SYNTHASE"/>
    <property type="match status" value="1"/>
</dbReference>
<evidence type="ECO:0000256" key="6">
    <source>
        <dbReference type="ARBA" id="ARBA00023002"/>
    </source>
</evidence>
<keyword evidence="3 12" id="KW-0812">Transmembrane</keyword>
<feature type="transmembrane region" description="Helical" evidence="12">
    <location>
        <begin position="302"/>
        <end position="323"/>
    </location>
</feature>
<dbReference type="EMBL" id="BSPO01000002">
    <property type="protein sequence ID" value="GLS83497.1"/>
    <property type="molecule type" value="Genomic_DNA"/>
</dbReference>
<evidence type="ECO:0000256" key="1">
    <source>
        <dbReference type="ARBA" id="ARBA00004141"/>
    </source>
</evidence>
<keyword evidence="10" id="KW-1015">Disulfide bond</keyword>
<dbReference type="RefSeq" id="WP_095499785.1">
    <property type="nucleotide sequence ID" value="NZ_BSPO01000002.1"/>
</dbReference>
<reference evidence="13 14" key="1">
    <citation type="journal article" date="2014" name="Int. J. Syst. Evol. Microbiol.">
        <title>Complete genome sequence of Corynebacterium casei LMG S-19264T (=DSM 44701T), isolated from a smear-ripened cheese.</title>
        <authorList>
            <consortium name="US DOE Joint Genome Institute (JGI-PGF)"/>
            <person name="Walter F."/>
            <person name="Albersmeier A."/>
            <person name="Kalinowski J."/>
            <person name="Ruckert C."/>
        </authorList>
    </citation>
    <scope>NUCLEOTIDE SEQUENCE [LARGE SCALE GENOMIC DNA]</scope>
    <source>
        <strain evidence="13 14">NBRC 112785</strain>
    </source>
</reference>
<dbReference type="PANTHER" id="PTHR35457">
    <property type="entry name" value="HEME A SYNTHASE"/>
    <property type="match status" value="1"/>
</dbReference>
<evidence type="ECO:0000256" key="4">
    <source>
        <dbReference type="ARBA" id="ARBA00022723"/>
    </source>
</evidence>
<dbReference type="Pfam" id="PF02628">
    <property type="entry name" value="COX15-CtaA"/>
    <property type="match status" value="1"/>
</dbReference>
<organism evidence="13 14">
    <name type="scientific">Paraferrimonas haliotis</name>
    <dbReference type="NCBI Taxonomy" id="2013866"/>
    <lineage>
        <taxon>Bacteria</taxon>
        <taxon>Pseudomonadati</taxon>
        <taxon>Pseudomonadota</taxon>
        <taxon>Gammaproteobacteria</taxon>
        <taxon>Alteromonadales</taxon>
        <taxon>Ferrimonadaceae</taxon>
        <taxon>Paraferrimonas</taxon>
    </lineage>
</organism>
<keyword evidence="4" id="KW-0479">Metal-binding</keyword>
<dbReference type="GO" id="GO:0016491">
    <property type="term" value="F:oxidoreductase activity"/>
    <property type="evidence" value="ECO:0007669"/>
    <property type="project" value="UniProtKB-KW"/>
</dbReference>
<evidence type="ECO:0000256" key="3">
    <source>
        <dbReference type="ARBA" id="ARBA00022692"/>
    </source>
</evidence>
<protein>
    <submittedName>
        <fullName evidence="13">Cytochrome b561</fullName>
    </submittedName>
</protein>
<keyword evidence="8" id="KW-0350">Heme biosynthesis</keyword>
<keyword evidence="6" id="KW-0560">Oxidoreductase</keyword>
<evidence type="ECO:0000313" key="13">
    <source>
        <dbReference type="EMBL" id="GLS83497.1"/>
    </source>
</evidence>